<reference evidence="5 6" key="1">
    <citation type="submission" date="2018-12" db="EMBL/GenBank/DDBJ databases">
        <authorList>
            <consortium name="Pathogen Informatics"/>
        </authorList>
    </citation>
    <scope>NUCLEOTIDE SEQUENCE [LARGE SCALE GENOMIC DNA]</scope>
    <source>
        <strain evidence="5 6">NCTC13635</strain>
    </source>
</reference>
<comment type="subcellular location">
    <subcellularLocation>
        <location evidence="1">Periplasm</location>
    </subcellularLocation>
</comment>
<dbReference type="GO" id="GO:1904680">
    <property type="term" value="F:peptide transmembrane transporter activity"/>
    <property type="evidence" value="ECO:0007669"/>
    <property type="project" value="TreeGrafter"/>
</dbReference>
<sequence>MSPDGLVYTIKLHSGVKFQDGTDFNAEAVKANLDRASNPDNHLKRYNLYKNIASTEAVDPTTVKITLKQPFSAFINILAHPATAMISPRR</sequence>
<evidence type="ECO:0000313" key="5">
    <source>
        <dbReference type="EMBL" id="VEB06888.1"/>
    </source>
</evidence>
<dbReference type="GO" id="GO:0042938">
    <property type="term" value="P:dipeptide transport"/>
    <property type="evidence" value="ECO:0007669"/>
    <property type="project" value="TreeGrafter"/>
</dbReference>
<dbReference type="Gene3D" id="3.90.76.10">
    <property type="entry name" value="Dipeptide-binding Protein, Domain 1"/>
    <property type="match status" value="1"/>
</dbReference>
<organism evidence="5 6">
    <name type="scientific">Klebsiella pneumoniae</name>
    <dbReference type="NCBI Taxonomy" id="573"/>
    <lineage>
        <taxon>Bacteria</taxon>
        <taxon>Pseudomonadati</taxon>
        <taxon>Pseudomonadota</taxon>
        <taxon>Gammaproteobacteria</taxon>
        <taxon>Enterobacterales</taxon>
        <taxon>Enterobacteriaceae</taxon>
        <taxon>Klebsiella/Raoultella group</taxon>
        <taxon>Klebsiella</taxon>
        <taxon>Klebsiella pneumoniae complex</taxon>
    </lineage>
</organism>
<keyword evidence="3" id="KW-0732">Signal</keyword>
<evidence type="ECO:0000256" key="3">
    <source>
        <dbReference type="ARBA" id="ARBA00022729"/>
    </source>
</evidence>
<dbReference type="AlphaFoldDB" id="A0A447S461"/>
<dbReference type="EMBL" id="LR134162">
    <property type="protein sequence ID" value="VEB06888.1"/>
    <property type="molecule type" value="Genomic_DNA"/>
</dbReference>
<protein>
    <submittedName>
        <fullName evidence="5">Dipeptide-binding ABC transporter, periplasmic substrate-binding component</fullName>
    </submittedName>
</protein>
<dbReference type="Proteomes" id="UP000282433">
    <property type="component" value="Chromosome"/>
</dbReference>
<evidence type="ECO:0000256" key="1">
    <source>
        <dbReference type="ARBA" id="ARBA00004418"/>
    </source>
</evidence>
<feature type="domain" description="Solute-binding protein family 5" evidence="4">
    <location>
        <begin position="2"/>
        <end position="86"/>
    </location>
</feature>
<dbReference type="PANTHER" id="PTHR30290:SF32">
    <property type="entry name" value="GLUTATHIONE-BINDING PROTEIN GSIB"/>
    <property type="match status" value="1"/>
</dbReference>
<evidence type="ECO:0000256" key="2">
    <source>
        <dbReference type="ARBA" id="ARBA00005695"/>
    </source>
</evidence>
<evidence type="ECO:0000259" key="4">
    <source>
        <dbReference type="Pfam" id="PF00496"/>
    </source>
</evidence>
<name>A0A447S461_KLEPN</name>
<dbReference type="Pfam" id="PF00496">
    <property type="entry name" value="SBP_bac_5"/>
    <property type="match status" value="1"/>
</dbReference>
<gene>
    <name evidence="5" type="primary">gsiB_1</name>
    <name evidence="5" type="ORF">NCTC13635_06359</name>
</gene>
<dbReference type="GO" id="GO:0030288">
    <property type="term" value="C:outer membrane-bounded periplasmic space"/>
    <property type="evidence" value="ECO:0007669"/>
    <property type="project" value="TreeGrafter"/>
</dbReference>
<accession>A0A447S461</accession>
<dbReference type="PANTHER" id="PTHR30290">
    <property type="entry name" value="PERIPLASMIC BINDING COMPONENT OF ABC TRANSPORTER"/>
    <property type="match status" value="1"/>
</dbReference>
<dbReference type="InterPro" id="IPR000914">
    <property type="entry name" value="SBP_5_dom"/>
</dbReference>
<dbReference type="SUPFAM" id="SSF53850">
    <property type="entry name" value="Periplasmic binding protein-like II"/>
    <property type="match status" value="1"/>
</dbReference>
<dbReference type="InterPro" id="IPR039424">
    <property type="entry name" value="SBP_5"/>
</dbReference>
<comment type="similarity">
    <text evidence="2">Belongs to the bacterial solute-binding protein 5 family.</text>
</comment>
<evidence type="ECO:0000313" key="6">
    <source>
        <dbReference type="Proteomes" id="UP000282433"/>
    </source>
</evidence>
<proteinExistence type="inferred from homology"/>